<keyword evidence="6" id="KW-1185">Reference proteome</keyword>
<gene>
    <name evidence="5" type="ORF">GRF29_112g208528</name>
</gene>
<dbReference type="PROSITE" id="PS50088">
    <property type="entry name" value="ANK_REPEAT"/>
    <property type="match status" value="3"/>
</dbReference>
<evidence type="ECO:0000256" key="3">
    <source>
        <dbReference type="PROSITE-ProRule" id="PRU00023"/>
    </source>
</evidence>
<dbReference type="Proteomes" id="UP001280581">
    <property type="component" value="Unassembled WGS sequence"/>
</dbReference>
<dbReference type="InterPro" id="IPR025676">
    <property type="entry name" value="Clr5_dom"/>
</dbReference>
<feature type="repeat" description="ANK" evidence="3">
    <location>
        <begin position="1108"/>
        <end position="1140"/>
    </location>
</feature>
<evidence type="ECO:0000259" key="4">
    <source>
        <dbReference type="Pfam" id="PF14420"/>
    </source>
</evidence>
<keyword evidence="1" id="KW-0677">Repeat</keyword>
<keyword evidence="2 3" id="KW-0040">ANK repeat</keyword>
<evidence type="ECO:0000313" key="5">
    <source>
        <dbReference type="EMBL" id="KAK3203089.1"/>
    </source>
</evidence>
<proteinExistence type="predicted"/>
<evidence type="ECO:0000313" key="6">
    <source>
        <dbReference type="Proteomes" id="UP001280581"/>
    </source>
</evidence>
<protein>
    <recommendedName>
        <fullName evidence="4">Clr5 domain-containing protein</fullName>
    </recommendedName>
</protein>
<evidence type="ECO:0000256" key="1">
    <source>
        <dbReference type="ARBA" id="ARBA00022737"/>
    </source>
</evidence>
<dbReference type="EMBL" id="WVTA01000011">
    <property type="protein sequence ID" value="KAK3203089.1"/>
    <property type="molecule type" value="Genomic_DNA"/>
</dbReference>
<dbReference type="Pfam" id="PF14420">
    <property type="entry name" value="Clr5"/>
    <property type="match status" value="1"/>
</dbReference>
<dbReference type="PANTHER" id="PTHR24198">
    <property type="entry name" value="ANKYRIN REPEAT AND PROTEIN KINASE DOMAIN-CONTAINING PROTEIN"/>
    <property type="match status" value="1"/>
</dbReference>
<dbReference type="PANTHER" id="PTHR24198:SF165">
    <property type="entry name" value="ANKYRIN REPEAT-CONTAINING PROTEIN-RELATED"/>
    <property type="match status" value="1"/>
</dbReference>
<dbReference type="InterPro" id="IPR036770">
    <property type="entry name" value="Ankyrin_rpt-contain_sf"/>
</dbReference>
<accession>A0AAN6RDG5</accession>
<name>A0AAN6RDG5_9PLEO</name>
<dbReference type="Pfam" id="PF12796">
    <property type="entry name" value="Ank_2"/>
    <property type="match status" value="1"/>
</dbReference>
<feature type="repeat" description="ANK" evidence="3">
    <location>
        <begin position="1143"/>
        <end position="1171"/>
    </location>
</feature>
<feature type="domain" description="Clr5" evidence="4">
    <location>
        <begin position="12"/>
        <end position="69"/>
    </location>
</feature>
<reference evidence="5 6" key="1">
    <citation type="submission" date="2021-02" db="EMBL/GenBank/DDBJ databases">
        <title>Genome assembly of Pseudopithomyces chartarum.</title>
        <authorList>
            <person name="Jauregui R."/>
            <person name="Singh J."/>
            <person name="Voisey C."/>
        </authorList>
    </citation>
    <scope>NUCLEOTIDE SEQUENCE [LARGE SCALE GENOMIC DNA]</scope>
    <source>
        <strain evidence="5 6">AGR01</strain>
    </source>
</reference>
<comment type="caution">
    <text evidence="5">The sequence shown here is derived from an EMBL/GenBank/DDBJ whole genome shotgun (WGS) entry which is preliminary data.</text>
</comment>
<dbReference type="InterPro" id="IPR002110">
    <property type="entry name" value="Ankyrin_rpt"/>
</dbReference>
<dbReference type="SMART" id="SM00248">
    <property type="entry name" value="ANK"/>
    <property type="match status" value="8"/>
</dbReference>
<dbReference type="AlphaFoldDB" id="A0AAN6RDG5"/>
<evidence type="ECO:0000256" key="2">
    <source>
        <dbReference type="ARBA" id="ARBA00023043"/>
    </source>
</evidence>
<dbReference type="Gene3D" id="1.25.40.20">
    <property type="entry name" value="Ankyrin repeat-containing domain"/>
    <property type="match status" value="3"/>
</dbReference>
<sequence>MPSSRPPKVSNRQWEDHKSIIERLYLRDNLTLQGEDGGEGVIAYMSRVHGLDASLSQYEDRLKHWGIRKYLTQDDWIAVKRLLDERRAQGKHSAVYISGKALKDSQVRKGISRPGVRNALRENTGPISLDSQLPSYLEVRSPELLPQQEGVHIPEDRSQSTKQYPVSEEQLDSLGCSLIPSRSTHMFSTFETQYIQSKEITSDNGLMREMAVSPTTDLANPESETDMLVRETIRMKILELLPSDTISVTGIASWNIDIPDLEGFQGSSQSLSSIAYIRSTKSMIPACHTSNLADMTQGASILRIAIYELVNRKFLLGDHCSKPVECMMGYLQQDRSLQSFAKLRRYLRWPSLSDALYRNLFMAALCVNAFQVMSGLLVASTAPKSSLLSSILSEQSYVKELAWVLYRGPFELVTKIFQCCDDFTKARLKIVQKYYDNPGTYIENRSEYFKIRPENAKLLCDQEFDLNWQELVWASVSSGDIYHIQSILKLTPKSEYGGLMEGNFQVFDGKTRYFSRLPVLALQKLSEKDALWVIHTLVEYLSANPSIKDQILTTGYIISMGSSRRDDSSYYLSALNVAVAREYNSVIDYLISQGAQITVTCLLEATVLKRIDLVKRFLDAGVSPFENIPLHRSDYARATTPYAEALRIGFHEALRLFDQQLLMTPGIDVQFTLLVVATEIGDRERFGRYLENLKRNYVNLNSSHYHLQQCLQDVEIVARNHGKTYILDDLFKAGVMPSHGLFENAIASRDLNRLTELFRGSNGISPPGLSRSIAKLEDRDLAEFILGCIDFQEDAYKGEFLKQAIYSNNVALVKQLLHIGINPNSFFVIKPYDFKEDRNAIQKYIGSLDSPLIVAIRCKNKHIVNMLLKHLAFLNPQLNDYPLANSYGESEIHRYIHNNYRPRFLSALEVAVQCQDMELVYDLLSRGADPHDSNALVGLVKLGNYDILEMVLHKQRLKKCPGASNVLPAFIEALDCDNSDIAHLLSHHADLDRLCASDIDASTLRYRYVQNRDNEYFEFSVVMNALGRIIHGFAYQQYPLGTVRTLLQCGSNTDAICLVLSREFQKILGNDTRTFTPLSLAVFWDSRPLLNLLNEHGANINGSFNSLTKRTPIQLAAELGHLDMVSHLIRLGADVNSPPTPCKGFTALQLAAKNGFYRIAEVLLEHKAEVDWPAARICGSTAFEAATENGRLDMMLLLVRSGADLISSTGNKQFERAIEFAKAQGNDPAITFAHELREIVKRVTLEARDEAFAALLEKGFR</sequence>
<feature type="repeat" description="ANK" evidence="3">
    <location>
        <begin position="1178"/>
        <end position="1210"/>
    </location>
</feature>
<organism evidence="5 6">
    <name type="scientific">Pseudopithomyces chartarum</name>
    <dbReference type="NCBI Taxonomy" id="1892770"/>
    <lineage>
        <taxon>Eukaryota</taxon>
        <taxon>Fungi</taxon>
        <taxon>Dikarya</taxon>
        <taxon>Ascomycota</taxon>
        <taxon>Pezizomycotina</taxon>
        <taxon>Dothideomycetes</taxon>
        <taxon>Pleosporomycetidae</taxon>
        <taxon>Pleosporales</taxon>
        <taxon>Massarineae</taxon>
        <taxon>Didymosphaeriaceae</taxon>
        <taxon>Pseudopithomyces</taxon>
    </lineage>
</organism>
<dbReference type="SUPFAM" id="SSF48403">
    <property type="entry name" value="Ankyrin repeat"/>
    <property type="match status" value="2"/>
</dbReference>
<dbReference type="PROSITE" id="PS50297">
    <property type="entry name" value="ANK_REP_REGION"/>
    <property type="match status" value="2"/>
</dbReference>